<comment type="caution">
    <text evidence="8">The sequence shown here is derived from an EMBL/GenBank/DDBJ whole genome shotgun (WGS) entry which is preliminary data.</text>
</comment>
<reference evidence="8 9" key="1">
    <citation type="submission" date="2017-12" db="EMBL/GenBank/DDBJ databases">
        <title>Anaerobic carbon monoxide metabolism by Pleomorphomonas carboxyditropha sp. nov., a new mesophilic hydrogenogenic carboxidotroph.</title>
        <authorList>
            <person name="Esquivel-Elizondo S."/>
            <person name="Krajmalnik-Brown R."/>
        </authorList>
    </citation>
    <scope>NUCLEOTIDE SEQUENCE [LARGE SCALE GENOMIC DNA]</scope>
    <source>
        <strain evidence="8 9">R5-392</strain>
    </source>
</reference>
<keyword evidence="2 6" id="KW-0049">Antioxidant</keyword>
<accession>A0A1I4RJS4</accession>
<sequence>MSIASLQDRLPSYARDVKLNLSAIAEDDSLTPQQKYGLFVACGHATRNADVAAALEGEAASHLSAEALDAARGAGVLMGMNNVYYRFLHLTSNPEYRTMPARLRMQLIGKPGVDKVDFELWCLAVSAINGCGMCMDSHEKVVREGGLPASAVQTAVRFAAIIQSAAVALETAAVVAA</sequence>
<dbReference type="GO" id="GO:0015036">
    <property type="term" value="F:disulfide oxidoreductase activity"/>
    <property type="evidence" value="ECO:0007669"/>
    <property type="project" value="TreeGrafter"/>
</dbReference>
<dbReference type="PANTHER" id="PTHR33930">
    <property type="entry name" value="ALKYL HYDROPEROXIDE REDUCTASE AHPD"/>
    <property type="match status" value="1"/>
</dbReference>
<feature type="domain" description="Carboxymuconolactone decarboxylase-like" evidence="7">
    <location>
        <begin position="94"/>
        <end position="175"/>
    </location>
</feature>
<feature type="active site" description="Cysteine sulfenic acid (-SOH) intermediate" evidence="6">
    <location>
        <position position="134"/>
    </location>
</feature>
<comment type="function">
    <text evidence="6">Antioxidant protein with alkyl hydroperoxidase activity. Required for the reduction of the AhpC active site cysteine residues and for the regeneration of the AhpC enzyme activity.</text>
</comment>
<dbReference type="Proteomes" id="UP000233491">
    <property type="component" value="Unassembled WGS sequence"/>
</dbReference>
<dbReference type="Gene3D" id="1.20.1290.10">
    <property type="entry name" value="AhpD-like"/>
    <property type="match status" value="1"/>
</dbReference>
<evidence type="ECO:0000256" key="4">
    <source>
        <dbReference type="ARBA" id="ARBA00023157"/>
    </source>
</evidence>
<keyword evidence="3 6" id="KW-0560">Oxidoreductase</keyword>
<dbReference type="GO" id="GO:0045454">
    <property type="term" value="P:cell redox homeostasis"/>
    <property type="evidence" value="ECO:0007669"/>
    <property type="project" value="TreeGrafter"/>
</dbReference>
<dbReference type="NCBIfam" id="TIGR00778">
    <property type="entry name" value="ahpD_dom"/>
    <property type="match status" value="1"/>
</dbReference>
<dbReference type="EMBL" id="PJNW01000017">
    <property type="protein sequence ID" value="PKR87527.1"/>
    <property type="molecule type" value="Genomic_DNA"/>
</dbReference>
<evidence type="ECO:0000256" key="1">
    <source>
        <dbReference type="ARBA" id="ARBA00022559"/>
    </source>
</evidence>
<dbReference type="AlphaFoldDB" id="A0A1I4RJS4"/>
<feature type="disulfide bond" evidence="6">
    <location>
        <begin position="131"/>
        <end position="134"/>
    </location>
</feature>
<dbReference type="GO" id="GO:0032843">
    <property type="term" value="F:hydroperoxide reductase activity"/>
    <property type="evidence" value="ECO:0007669"/>
    <property type="project" value="InterPro"/>
</dbReference>
<name>A0A1I4RJS4_9HYPH</name>
<protein>
    <recommendedName>
        <fullName evidence="6">Alkyl hydroperoxide reductase AhpD</fullName>
        <ecNumber evidence="6">1.11.1.28</ecNumber>
    </recommendedName>
    <alternativeName>
        <fullName evidence="6">Alkylhydroperoxidase AhpD</fullName>
    </alternativeName>
</protein>
<keyword evidence="4 6" id="KW-1015">Disulfide bond</keyword>
<evidence type="ECO:0000256" key="3">
    <source>
        <dbReference type="ARBA" id="ARBA00023002"/>
    </source>
</evidence>
<evidence type="ECO:0000256" key="2">
    <source>
        <dbReference type="ARBA" id="ARBA00022862"/>
    </source>
</evidence>
<evidence type="ECO:0000259" key="7">
    <source>
        <dbReference type="Pfam" id="PF02627"/>
    </source>
</evidence>
<dbReference type="InterPro" id="IPR003779">
    <property type="entry name" value="CMD-like"/>
</dbReference>
<dbReference type="OrthoDB" id="9801997at2"/>
<dbReference type="Pfam" id="PF02627">
    <property type="entry name" value="CMD"/>
    <property type="match status" value="1"/>
</dbReference>
<dbReference type="EC" id="1.11.1.28" evidence="6"/>
<evidence type="ECO:0000256" key="6">
    <source>
        <dbReference type="HAMAP-Rule" id="MF_01676"/>
    </source>
</evidence>
<proteinExistence type="inferred from homology"/>
<evidence type="ECO:0000313" key="9">
    <source>
        <dbReference type="Proteomes" id="UP000233491"/>
    </source>
</evidence>
<dbReference type="SUPFAM" id="SSF69118">
    <property type="entry name" value="AhpD-like"/>
    <property type="match status" value="1"/>
</dbReference>
<dbReference type="InterPro" id="IPR004674">
    <property type="entry name" value="AhpD"/>
</dbReference>
<feature type="disulfide bond" description="Interchain (with AhpC); in linked form" evidence="6">
    <location>
        <position position="134"/>
    </location>
</feature>
<dbReference type="NCBIfam" id="TIGR00777">
    <property type="entry name" value="ahpD"/>
    <property type="match status" value="1"/>
</dbReference>
<organism evidence="8 9">
    <name type="scientific">Pleomorphomonas diazotrophica</name>
    <dbReference type="NCBI Taxonomy" id="1166257"/>
    <lineage>
        <taxon>Bacteria</taxon>
        <taxon>Pseudomonadati</taxon>
        <taxon>Pseudomonadota</taxon>
        <taxon>Alphaproteobacteria</taxon>
        <taxon>Hyphomicrobiales</taxon>
        <taxon>Pleomorphomonadaceae</taxon>
        <taxon>Pleomorphomonas</taxon>
    </lineage>
</organism>
<dbReference type="InterPro" id="IPR029032">
    <property type="entry name" value="AhpD-like"/>
</dbReference>
<comment type="catalytic activity">
    <reaction evidence="6">
        <text>N(6)-[(R)-dihydrolipoyl]-L-lysyl-[lipoyl-carrier protein] + a hydroperoxide = N(6)-[(R)-lipoyl]-L-lysyl-[lipoyl-carrier protein] + an alcohol + H2O</text>
        <dbReference type="Rhea" id="RHEA:62636"/>
        <dbReference type="Rhea" id="RHEA-COMP:10502"/>
        <dbReference type="Rhea" id="RHEA-COMP:16355"/>
        <dbReference type="ChEBI" id="CHEBI:15377"/>
        <dbReference type="ChEBI" id="CHEBI:30879"/>
        <dbReference type="ChEBI" id="CHEBI:35924"/>
        <dbReference type="ChEBI" id="CHEBI:83099"/>
        <dbReference type="ChEBI" id="CHEBI:83100"/>
        <dbReference type="EC" id="1.11.1.28"/>
    </reaction>
</comment>
<comment type="similarity">
    <text evidence="6">Belongs to the AhpD family.</text>
</comment>
<gene>
    <name evidence="6" type="primary">ahpD</name>
    <name evidence="8" type="ORF">CXZ10_19465</name>
</gene>
<keyword evidence="5 6" id="KW-0676">Redox-active center</keyword>
<dbReference type="HAMAP" id="MF_01676">
    <property type="entry name" value="AhpD"/>
    <property type="match status" value="1"/>
</dbReference>
<keyword evidence="1 6" id="KW-0575">Peroxidase</keyword>
<dbReference type="GO" id="GO:0051920">
    <property type="term" value="F:peroxiredoxin activity"/>
    <property type="evidence" value="ECO:0007669"/>
    <property type="project" value="InterPro"/>
</dbReference>
<dbReference type="RefSeq" id="WP_101291036.1">
    <property type="nucleotide sequence ID" value="NZ_FOUQ01000002.1"/>
</dbReference>
<evidence type="ECO:0000313" key="8">
    <source>
        <dbReference type="EMBL" id="PKR87527.1"/>
    </source>
</evidence>
<evidence type="ECO:0000256" key="5">
    <source>
        <dbReference type="ARBA" id="ARBA00023284"/>
    </source>
</evidence>
<dbReference type="GO" id="GO:0006979">
    <property type="term" value="P:response to oxidative stress"/>
    <property type="evidence" value="ECO:0007669"/>
    <property type="project" value="InterPro"/>
</dbReference>
<dbReference type="PANTHER" id="PTHR33930:SF7">
    <property type="entry name" value="ALKYL HYDROPEROXIDE REDUCTASE AHPD"/>
    <property type="match status" value="1"/>
</dbReference>
<feature type="active site" description="Proton donor" evidence="6">
    <location>
        <position position="131"/>
    </location>
</feature>
<dbReference type="InterPro" id="IPR004675">
    <property type="entry name" value="AhpD_core"/>
</dbReference>
<keyword evidence="9" id="KW-1185">Reference proteome</keyword>